<dbReference type="InterPro" id="IPR036013">
    <property type="entry name" value="Band_7/SPFH_dom_sf"/>
</dbReference>
<gene>
    <name evidence="1" type="ORF">DdX_05840</name>
</gene>
<dbReference type="GO" id="GO:0016020">
    <property type="term" value="C:membrane"/>
    <property type="evidence" value="ECO:0007669"/>
    <property type="project" value="InterPro"/>
</dbReference>
<accession>A0AAD4RA67</accession>
<organism evidence="1 2">
    <name type="scientific">Ditylenchus destructor</name>
    <dbReference type="NCBI Taxonomy" id="166010"/>
    <lineage>
        <taxon>Eukaryota</taxon>
        <taxon>Metazoa</taxon>
        <taxon>Ecdysozoa</taxon>
        <taxon>Nematoda</taxon>
        <taxon>Chromadorea</taxon>
        <taxon>Rhabditida</taxon>
        <taxon>Tylenchina</taxon>
        <taxon>Tylenchomorpha</taxon>
        <taxon>Sphaerularioidea</taxon>
        <taxon>Anguinidae</taxon>
        <taxon>Anguininae</taxon>
        <taxon>Ditylenchus</taxon>
    </lineage>
</organism>
<dbReference type="AlphaFoldDB" id="A0AAD4RA67"/>
<dbReference type="SUPFAM" id="SSF117892">
    <property type="entry name" value="Band 7/SPFH domain"/>
    <property type="match status" value="1"/>
</dbReference>
<dbReference type="Proteomes" id="UP001201812">
    <property type="component" value="Unassembled WGS sequence"/>
</dbReference>
<protein>
    <submittedName>
        <fullName evidence="1">Uncharacterized protein</fullName>
    </submittedName>
</protein>
<evidence type="ECO:0000313" key="2">
    <source>
        <dbReference type="Proteomes" id="UP001201812"/>
    </source>
</evidence>
<dbReference type="InterPro" id="IPR001972">
    <property type="entry name" value="Stomatin_HflK_fam"/>
</dbReference>
<sequence>MLRRINIHKNQQKETEKCFLQLKFYTLPTLSTFYFYMWVKVERVEVKDIRLPQSMQRAMAAEAEAQRWLRQRGHGQFITWTIHHPRQFITRDNSSPATIHHLRQFITWTIHHLRQFITCDNSSPIKKKGQFS</sequence>
<dbReference type="PRINTS" id="PR00721">
    <property type="entry name" value="STOMATIN"/>
</dbReference>
<comment type="caution">
    <text evidence="1">The sequence shown here is derived from an EMBL/GenBank/DDBJ whole genome shotgun (WGS) entry which is preliminary data.</text>
</comment>
<evidence type="ECO:0000313" key="1">
    <source>
        <dbReference type="EMBL" id="KAI1720446.1"/>
    </source>
</evidence>
<name>A0AAD4RA67_9BILA</name>
<reference evidence="1" key="1">
    <citation type="submission" date="2022-01" db="EMBL/GenBank/DDBJ databases">
        <title>Genome Sequence Resource for Two Populations of Ditylenchus destructor, the Migratory Endoparasitic Phytonematode.</title>
        <authorList>
            <person name="Zhang H."/>
            <person name="Lin R."/>
            <person name="Xie B."/>
        </authorList>
    </citation>
    <scope>NUCLEOTIDE SEQUENCE</scope>
    <source>
        <strain evidence="1">BazhouSP</strain>
    </source>
</reference>
<keyword evidence="2" id="KW-1185">Reference proteome</keyword>
<proteinExistence type="predicted"/>
<dbReference type="EMBL" id="JAKKPZ010000006">
    <property type="protein sequence ID" value="KAI1720446.1"/>
    <property type="molecule type" value="Genomic_DNA"/>
</dbReference>